<feature type="region of interest" description="Disordered" evidence="1">
    <location>
        <begin position="262"/>
        <end position="324"/>
    </location>
</feature>
<keyword evidence="2" id="KW-0812">Transmembrane</keyword>
<feature type="transmembrane region" description="Helical" evidence="2">
    <location>
        <begin position="376"/>
        <end position="398"/>
    </location>
</feature>
<feature type="transmembrane region" description="Helical" evidence="2">
    <location>
        <begin position="87"/>
        <end position="108"/>
    </location>
</feature>
<feature type="compositionally biased region" description="Low complexity" evidence="1">
    <location>
        <begin position="275"/>
        <end position="296"/>
    </location>
</feature>
<accession>A0A6G0HFQ9</accession>
<organism evidence="3 4">
    <name type="scientific">Larimichthys crocea</name>
    <name type="common">Large yellow croaker</name>
    <name type="synonym">Pseudosciaena crocea</name>
    <dbReference type="NCBI Taxonomy" id="215358"/>
    <lineage>
        <taxon>Eukaryota</taxon>
        <taxon>Metazoa</taxon>
        <taxon>Chordata</taxon>
        <taxon>Craniata</taxon>
        <taxon>Vertebrata</taxon>
        <taxon>Euteleostomi</taxon>
        <taxon>Actinopterygii</taxon>
        <taxon>Neopterygii</taxon>
        <taxon>Teleostei</taxon>
        <taxon>Neoteleostei</taxon>
        <taxon>Acanthomorphata</taxon>
        <taxon>Eupercaria</taxon>
        <taxon>Sciaenidae</taxon>
        <taxon>Larimichthys</taxon>
    </lineage>
</organism>
<gene>
    <name evidence="3" type="ORF">D5F01_LYC24031</name>
</gene>
<feature type="transmembrane region" description="Helical" evidence="2">
    <location>
        <begin position="759"/>
        <end position="781"/>
    </location>
</feature>
<evidence type="ECO:0000256" key="2">
    <source>
        <dbReference type="SAM" id="Phobius"/>
    </source>
</evidence>
<keyword evidence="4" id="KW-1185">Reference proteome</keyword>
<protein>
    <submittedName>
        <fullName evidence="3">Uncharacterized protein</fullName>
    </submittedName>
</protein>
<comment type="caution">
    <text evidence="3">The sequence shown here is derived from an EMBL/GenBank/DDBJ whole genome shotgun (WGS) entry which is preliminary data.</text>
</comment>
<name>A0A6G0HFQ9_LARCR</name>
<keyword evidence="2" id="KW-1133">Transmembrane helix</keyword>
<evidence type="ECO:0000313" key="4">
    <source>
        <dbReference type="Proteomes" id="UP000424527"/>
    </source>
</evidence>
<feature type="transmembrane region" description="Helical" evidence="2">
    <location>
        <begin position="521"/>
        <end position="544"/>
    </location>
</feature>
<feature type="region of interest" description="Disordered" evidence="1">
    <location>
        <begin position="114"/>
        <end position="179"/>
    </location>
</feature>
<dbReference type="EMBL" id="REGW02000090">
    <property type="protein sequence ID" value="KAE8277912.1"/>
    <property type="molecule type" value="Genomic_DNA"/>
</dbReference>
<feature type="compositionally biased region" description="Low complexity" evidence="1">
    <location>
        <begin position="1"/>
        <end position="26"/>
    </location>
</feature>
<feature type="region of interest" description="Disordered" evidence="1">
    <location>
        <begin position="790"/>
        <end position="852"/>
    </location>
</feature>
<feature type="transmembrane region" description="Helical" evidence="2">
    <location>
        <begin position="904"/>
        <end position="926"/>
    </location>
</feature>
<feature type="compositionally biased region" description="Low complexity" evidence="1">
    <location>
        <begin position="115"/>
        <end position="151"/>
    </location>
</feature>
<evidence type="ECO:0000313" key="3">
    <source>
        <dbReference type="EMBL" id="KAE8277912.1"/>
    </source>
</evidence>
<feature type="compositionally biased region" description="Low complexity" evidence="1">
    <location>
        <begin position="160"/>
        <end position="171"/>
    </location>
</feature>
<feature type="compositionally biased region" description="Low complexity" evidence="1">
    <location>
        <begin position="662"/>
        <end position="683"/>
    </location>
</feature>
<feature type="region of interest" description="Disordered" evidence="1">
    <location>
        <begin position="1"/>
        <end position="32"/>
    </location>
</feature>
<feature type="compositionally biased region" description="Low complexity" evidence="1">
    <location>
        <begin position="305"/>
        <end position="316"/>
    </location>
</feature>
<feature type="compositionally biased region" description="Low complexity" evidence="1">
    <location>
        <begin position="833"/>
        <end position="844"/>
    </location>
</feature>
<feature type="compositionally biased region" description="Low complexity" evidence="1">
    <location>
        <begin position="692"/>
        <end position="703"/>
    </location>
</feature>
<feature type="region of interest" description="Disordered" evidence="1">
    <location>
        <begin position="649"/>
        <end position="711"/>
    </location>
</feature>
<feature type="region of interest" description="Disordered" evidence="1">
    <location>
        <begin position="407"/>
        <end position="468"/>
    </location>
</feature>
<feature type="transmembrane region" description="Helical" evidence="2">
    <location>
        <begin position="618"/>
        <end position="640"/>
    </location>
</feature>
<proteinExistence type="predicted"/>
<feature type="compositionally biased region" description="Low complexity" evidence="1">
    <location>
        <begin position="803"/>
        <end position="824"/>
    </location>
</feature>
<sequence length="951" mass="105228">MFPSHLRLSRRPSALPRSSQRTTGPRDPTRRRSSTFLASFASSAASHAVEQVLCYQSSPSLRTPSFLPAHDRPPRPDEASLLHFPSVLRLVLLLLLLCFPPIFAFLAVPPNSLVRPSARPAPATRRGVAPPLSTRPSPRPSTSTPMFPSHLRLSRRPSELPRSSQRTTGPRDPTRRRSSTFHSSFASSFYFYSYVSLPSSPFSPSLRTPSFVPAHDRPLRPDEASLLHFPLVLRLVLLLLLLCFPPIFAFLAVPPHSLVPPSAPPAPATRRGVAPPLSTRPSPRPSTSTPMFPSHLRLSRRPSELPRSSQRTTGPRDPTRRRSSTFHSSFASSFYFYSYVSLPSSPFSPSLRTPSFVPAHDRPPRPDEASLLHFPLVLRLVLLLLLLCFPPIFAFLAVPPNSLVPPSAPPAPATQRGVAPPLSTRPSPRPSNSTPMFPSHLRLSRRPSELPRSSQRTTGPRDPMRRRSSTFHSSFASSFYFYSYVSLPSSPFSPSLRTPSFLPAHHRPPRPDEASLLHFPLVLRLVLLLLLLCFPPIFAFLAVPPNSLVRPSARPAPRDPTRRRSSTFHSSFASSFYFYSYVSLPSSPFSPSLRTPSFVPAHDRPPRPDEASLLHFPLVLRLVLLLLLLCFPPIFAFLAVPPHSLVPPSAPPAPATRRGVAPPLSTRPSPRPSTSTPMFPSHLRLSRRPSELPRSSQRTTGPRDPTRRRSSTFHSSFASSFYFYSYVSLPSSPFSPSLRTPSFVPAHDRPPRPDEASLLHFPLVLLLLLLCFPPIFAFLAVPPHSLVPPSAPPAPATRRGVAPPLSTRPSPRPSTSTPMFPSHLRLSRRPSELPRSSQRTTGPRDPTRRRSSTFHSSFASSFYFYSYVSLPSSPFSPSLRTPSFLPAHHRPPRPDEASLLHFPLVLRLVLLLLLLCFPPIFAFLAVPPNSLVPPSARPAPATRRGVAPPLS</sequence>
<dbReference type="Proteomes" id="UP000424527">
    <property type="component" value="Unassembled WGS sequence"/>
</dbReference>
<feature type="compositionally biased region" description="Low complexity" evidence="1">
    <location>
        <begin position="420"/>
        <end position="441"/>
    </location>
</feature>
<evidence type="ECO:0000256" key="1">
    <source>
        <dbReference type="SAM" id="MobiDB-lite"/>
    </source>
</evidence>
<feature type="transmembrane region" description="Helical" evidence="2">
    <location>
        <begin position="231"/>
        <end position="253"/>
    </location>
</feature>
<dbReference type="AlphaFoldDB" id="A0A6G0HFQ9"/>
<reference evidence="3 4" key="1">
    <citation type="submission" date="2019-07" db="EMBL/GenBank/DDBJ databases">
        <title>Chromosome genome assembly for large yellow croaker.</title>
        <authorList>
            <person name="Xiao S."/>
        </authorList>
    </citation>
    <scope>NUCLEOTIDE SEQUENCE [LARGE SCALE GENOMIC DNA]</scope>
    <source>
        <strain evidence="3">JMULYC20181020</strain>
        <tissue evidence="3">Muscle</tissue>
    </source>
</reference>
<keyword evidence="2" id="KW-0472">Membrane</keyword>
<feature type="transmembrane region" description="Helical" evidence="2">
    <location>
        <begin position="470"/>
        <end position="487"/>
    </location>
</feature>